<evidence type="ECO:0000256" key="2">
    <source>
        <dbReference type="SAM" id="MobiDB-lite"/>
    </source>
</evidence>
<dbReference type="RefSeq" id="WP_307561228.1">
    <property type="nucleotide sequence ID" value="NZ_JAUSQU010000001.1"/>
</dbReference>
<keyword evidence="5" id="KW-1185">Reference proteome</keyword>
<dbReference type="PANTHER" id="PTHR35176:SF4">
    <property type="entry name" value="PYRIDOXAMINE 5'-PHOSPHATE OXIDASE-RELATED FMN-BINDING"/>
    <property type="match status" value="1"/>
</dbReference>
<dbReference type="SUPFAM" id="SSF50475">
    <property type="entry name" value="FMN-binding split barrel"/>
    <property type="match status" value="1"/>
</dbReference>
<dbReference type="InterPro" id="IPR011576">
    <property type="entry name" value="Pyridox_Oxase_N"/>
</dbReference>
<evidence type="ECO:0000256" key="1">
    <source>
        <dbReference type="ARBA" id="ARBA00023002"/>
    </source>
</evidence>
<dbReference type="Proteomes" id="UP001225356">
    <property type="component" value="Unassembled WGS sequence"/>
</dbReference>
<feature type="compositionally biased region" description="Polar residues" evidence="2">
    <location>
        <begin position="1"/>
        <end position="12"/>
    </location>
</feature>
<proteinExistence type="predicted"/>
<feature type="domain" description="Pyridoxamine 5'-phosphate oxidase N-terminal" evidence="3">
    <location>
        <begin position="32"/>
        <end position="132"/>
    </location>
</feature>
<reference evidence="4 5" key="1">
    <citation type="submission" date="2023-07" db="EMBL/GenBank/DDBJ databases">
        <title>Sequencing the genomes of 1000 actinobacteria strains.</title>
        <authorList>
            <person name="Klenk H.-P."/>
        </authorList>
    </citation>
    <scope>NUCLEOTIDE SEQUENCE [LARGE SCALE GENOMIC DNA]</scope>
    <source>
        <strain evidence="4 5">DSM 46740</strain>
    </source>
</reference>
<organism evidence="4 5">
    <name type="scientific">Streptosporangium lutulentum</name>
    <dbReference type="NCBI Taxonomy" id="1461250"/>
    <lineage>
        <taxon>Bacteria</taxon>
        <taxon>Bacillati</taxon>
        <taxon>Actinomycetota</taxon>
        <taxon>Actinomycetes</taxon>
        <taxon>Streptosporangiales</taxon>
        <taxon>Streptosporangiaceae</taxon>
        <taxon>Streptosporangium</taxon>
    </lineage>
</organism>
<gene>
    <name evidence="4" type="ORF">J2853_004735</name>
</gene>
<keyword evidence="1" id="KW-0560">Oxidoreductase</keyword>
<accession>A0ABT9QHI5</accession>
<dbReference type="EMBL" id="JAUSQU010000001">
    <property type="protein sequence ID" value="MDP9845524.1"/>
    <property type="molecule type" value="Genomic_DNA"/>
</dbReference>
<name>A0ABT9QHI5_9ACTN</name>
<sequence length="175" mass="19258">MADSAGTASTEPVTELDARYSSDGATPTGWIQARDHLENAEVYWLSTVRPDGRPHVTPLLSVWLDGALYFCTGPDERKARNLAHNPHCVLTTGRNALGEGLDLVVEGEATRVSDHARLQLVADMYESKYGSDWHFDVRDGAFHGEGHEALVYEVSPSTAFGFGKGDEFSQTRWSF</sequence>
<comment type="caution">
    <text evidence="4">The sequence shown here is derived from an EMBL/GenBank/DDBJ whole genome shotgun (WGS) entry which is preliminary data.</text>
</comment>
<dbReference type="Pfam" id="PF01243">
    <property type="entry name" value="PNPOx_N"/>
    <property type="match status" value="1"/>
</dbReference>
<dbReference type="Gene3D" id="2.30.110.10">
    <property type="entry name" value="Electron Transport, Fmn-binding Protein, Chain A"/>
    <property type="match status" value="1"/>
</dbReference>
<evidence type="ECO:0000313" key="4">
    <source>
        <dbReference type="EMBL" id="MDP9845524.1"/>
    </source>
</evidence>
<protein>
    <submittedName>
        <fullName evidence="4">General stress protein 26</fullName>
    </submittedName>
</protein>
<dbReference type="PANTHER" id="PTHR35176">
    <property type="entry name" value="HEME OXYGENASE HI_0854-RELATED"/>
    <property type="match status" value="1"/>
</dbReference>
<evidence type="ECO:0000259" key="3">
    <source>
        <dbReference type="Pfam" id="PF01243"/>
    </source>
</evidence>
<evidence type="ECO:0000313" key="5">
    <source>
        <dbReference type="Proteomes" id="UP001225356"/>
    </source>
</evidence>
<dbReference type="InterPro" id="IPR052019">
    <property type="entry name" value="F420H2_bilvrd_red/Heme_oxyg"/>
</dbReference>
<dbReference type="InterPro" id="IPR012349">
    <property type="entry name" value="Split_barrel_FMN-bd"/>
</dbReference>
<feature type="region of interest" description="Disordered" evidence="2">
    <location>
        <begin position="1"/>
        <end position="24"/>
    </location>
</feature>